<evidence type="ECO:0000313" key="2">
    <source>
        <dbReference type="EMBL" id="GAA2326708.1"/>
    </source>
</evidence>
<dbReference type="EMBL" id="BAAARV010000004">
    <property type="protein sequence ID" value="GAA2326708.1"/>
    <property type="molecule type" value="Genomic_DNA"/>
</dbReference>
<protein>
    <submittedName>
        <fullName evidence="2">Uncharacterized protein</fullName>
    </submittedName>
</protein>
<dbReference type="Proteomes" id="UP001501444">
    <property type="component" value="Unassembled WGS sequence"/>
</dbReference>
<sequence length="70" mass="7581">MSVVPAAAEASTVQIVRRDLRLADVGAAARHRLWAVAAGVLLILAAPGWYARLHRLFGYRRSGTRSPASR</sequence>
<keyword evidence="1" id="KW-0812">Transmembrane</keyword>
<keyword evidence="1" id="KW-0472">Membrane</keyword>
<reference evidence="2 3" key="1">
    <citation type="journal article" date="2019" name="Int. J. Syst. Evol. Microbiol.">
        <title>The Global Catalogue of Microorganisms (GCM) 10K type strain sequencing project: providing services to taxonomists for standard genome sequencing and annotation.</title>
        <authorList>
            <consortium name="The Broad Institute Genomics Platform"/>
            <consortium name="The Broad Institute Genome Sequencing Center for Infectious Disease"/>
            <person name="Wu L."/>
            <person name="Ma J."/>
        </authorList>
    </citation>
    <scope>NUCLEOTIDE SEQUENCE [LARGE SCALE GENOMIC DNA]</scope>
    <source>
        <strain evidence="2 3">JCM 3272</strain>
    </source>
</reference>
<feature type="transmembrane region" description="Helical" evidence="1">
    <location>
        <begin position="33"/>
        <end position="51"/>
    </location>
</feature>
<proteinExistence type="predicted"/>
<gene>
    <name evidence="2" type="ORF">GCM10010170_001720</name>
</gene>
<keyword evidence="3" id="KW-1185">Reference proteome</keyword>
<evidence type="ECO:0000313" key="3">
    <source>
        <dbReference type="Proteomes" id="UP001501444"/>
    </source>
</evidence>
<accession>A0ABN3FCN0</accession>
<comment type="caution">
    <text evidence="2">The sequence shown here is derived from an EMBL/GenBank/DDBJ whole genome shotgun (WGS) entry which is preliminary data.</text>
</comment>
<organism evidence="2 3">
    <name type="scientific">Dactylosporangium salmoneum</name>
    <dbReference type="NCBI Taxonomy" id="53361"/>
    <lineage>
        <taxon>Bacteria</taxon>
        <taxon>Bacillati</taxon>
        <taxon>Actinomycetota</taxon>
        <taxon>Actinomycetes</taxon>
        <taxon>Micromonosporales</taxon>
        <taxon>Micromonosporaceae</taxon>
        <taxon>Dactylosporangium</taxon>
    </lineage>
</organism>
<name>A0ABN3FCN0_9ACTN</name>
<evidence type="ECO:0000256" key="1">
    <source>
        <dbReference type="SAM" id="Phobius"/>
    </source>
</evidence>
<keyword evidence="1" id="KW-1133">Transmembrane helix</keyword>
<dbReference type="RefSeq" id="WP_344610220.1">
    <property type="nucleotide sequence ID" value="NZ_BAAARV010000004.1"/>
</dbReference>